<feature type="region of interest" description="Disordered" evidence="7">
    <location>
        <begin position="88"/>
        <end position="107"/>
    </location>
</feature>
<dbReference type="Pfam" id="PF02837">
    <property type="entry name" value="Glyco_hydro_2_N"/>
    <property type="match status" value="1"/>
</dbReference>
<dbReference type="GO" id="GO:0005990">
    <property type="term" value="P:lactose catabolic process"/>
    <property type="evidence" value="ECO:0007669"/>
    <property type="project" value="TreeGrafter"/>
</dbReference>
<dbReference type="SUPFAM" id="SSF49303">
    <property type="entry name" value="beta-Galactosidase/glucuronidase domain"/>
    <property type="match status" value="2"/>
</dbReference>
<dbReference type="PANTHER" id="PTHR46323">
    <property type="entry name" value="BETA-GALACTOSIDASE"/>
    <property type="match status" value="1"/>
</dbReference>
<dbReference type="PRINTS" id="PR00132">
    <property type="entry name" value="GLHYDRLASE2"/>
</dbReference>
<evidence type="ECO:0000313" key="9">
    <source>
        <dbReference type="EMBL" id="CAJ1941057.1"/>
    </source>
</evidence>
<gene>
    <name evidence="9" type="ORF">CYCCA115_LOCUS7331</name>
</gene>
<protein>
    <recommendedName>
        <fullName evidence="3">beta-galactosidase</fullName>
        <ecNumber evidence="3">3.2.1.23</ecNumber>
    </recommendedName>
    <alternativeName>
        <fullName evidence="6">Lactase</fullName>
    </alternativeName>
</protein>
<comment type="catalytic activity">
    <reaction evidence="1">
        <text>Hydrolysis of terminal non-reducing beta-D-galactose residues in beta-D-galactosides.</text>
        <dbReference type="EC" id="3.2.1.23"/>
    </reaction>
</comment>
<dbReference type="InterPro" id="IPR008979">
    <property type="entry name" value="Galactose-bd-like_sf"/>
</dbReference>
<dbReference type="InterPro" id="IPR004199">
    <property type="entry name" value="B-gal_small/dom_5"/>
</dbReference>
<dbReference type="Gene3D" id="2.70.98.10">
    <property type="match status" value="1"/>
</dbReference>
<evidence type="ECO:0000256" key="6">
    <source>
        <dbReference type="ARBA" id="ARBA00032230"/>
    </source>
</evidence>
<dbReference type="Pfam" id="PF02836">
    <property type="entry name" value="Glyco_hydro_2_C"/>
    <property type="match status" value="1"/>
</dbReference>
<evidence type="ECO:0000256" key="3">
    <source>
        <dbReference type="ARBA" id="ARBA00012756"/>
    </source>
</evidence>
<dbReference type="EC" id="3.2.1.23" evidence="3"/>
<dbReference type="InterPro" id="IPR014718">
    <property type="entry name" value="GH-type_carb-bd"/>
</dbReference>
<dbReference type="Gene3D" id="3.20.20.80">
    <property type="entry name" value="Glycosidases"/>
    <property type="match status" value="1"/>
</dbReference>
<dbReference type="Pfam" id="PF02929">
    <property type="entry name" value="Bgal_small_N"/>
    <property type="match status" value="1"/>
</dbReference>
<dbReference type="AlphaFoldDB" id="A0AAD2FI71"/>
<organism evidence="9 10">
    <name type="scientific">Cylindrotheca closterium</name>
    <dbReference type="NCBI Taxonomy" id="2856"/>
    <lineage>
        <taxon>Eukaryota</taxon>
        <taxon>Sar</taxon>
        <taxon>Stramenopiles</taxon>
        <taxon>Ochrophyta</taxon>
        <taxon>Bacillariophyta</taxon>
        <taxon>Bacillariophyceae</taxon>
        <taxon>Bacillariophycidae</taxon>
        <taxon>Bacillariales</taxon>
        <taxon>Bacillariaceae</taxon>
        <taxon>Cylindrotheca</taxon>
    </lineage>
</organism>
<dbReference type="SUPFAM" id="SSF74650">
    <property type="entry name" value="Galactose mutarotase-like"/>
    <property type="match status" value="1"/>
</dbReference>
<dbReference type="GO" id="GO:0009341">
    <property type="term" value="C:beta-galactosidase complex"/>
    <property type="evidence" value="ECO:0007669"/>
    <property type="project" value="InterPro"/>
</dbReference>
<dbReference type="PANTHER" id="PTHR46323:SF2">
    <property type="entry name" value="BETA-GALACTOSIDASE"/>
    <property type="match status" value="1"/>
</dbReference>
<dbReference type="InterPro" id="IPR017853">
    <property type="entry name" value="GH"/>
</dbReference>
<evidence type="ECO:0000256" key="5">
    <source>
        <dbReference type="ARBA" id="ARBA00023295"/>
    </source>
</evidence>
<evidence type="ECO:0000256" key="4">
    <source>
        <dbReference type="ARBA" id="ARBA00022801"/>
    </source>
</evidence>
<name>A0AAD2FI71_9STRA</name>
<dbReference type="InterPro" id="IPR006103">
    <property type="entry name" value="Glyco_hydro_2_cat"/>
</dbReference>
<dbReference type="InterPro" id="IPR050347">
    <property type="entry name" value="Bact_Beta-galactosidase"/>
</dbReference>
<evidence type="ECO:0000256" key="7">
    <source>
        <dbReference type="SAM" id="MobiDB-lite"/>
    </source>
</evidence>
<dbReference type="InterPro" id="IPR006102">
    <property type="entry name" value="Ig-like_GH2"/>
</dbReference>
<dbReference type="SMART" id="SM01038">
    <property type="entry name" value="Bgal_small_N"/>
    <property type="match status" value="1"/>
</dbReference>
<keyword evidence="4" id="KW-0378">Hydrolase</keyword>
<dbReference type="Proteomes" id="UP001295423">
    <property type="component" value="Unassembled WGS sequence"/>
</dbReference>
<keyword evidence="5" id="KW-0326">Glycosidase</keyword>
<dbReference type="Pfam" id="PF00703">
    <property type="entry name" value="Glyco_hydro_2"/>
    <property type="match status" value="1"/>
</dbReference>
<evidence type="ECO:0000259" key="8">
    <source>
        <dbReference type="SMART" id="SM01038"/>
    </source>
</evidence>
<keyword evidence="10" id="KW-1185">Reference proteome</keyword>
<dbReference type="Gene3D" id="2.60.120.260">
    <property type="entry name" value="Galactose-binding domain-like"/>
    <property type="match status" value="1"/>
</dbReference>
<dbReference type="InterPro" id="IPR013783">
    <property type="entry name" value="Ig-like_fold"/>
</dbReference>
<dbReference type="InterPro" id="IPR006101">
    <property type="entry name" value="Glyco_hydro_2"/>
</dbReference>
<dbReference type="InterPro" id="IPR006104">
    <property type="entry name" value="Glyco_hydro_2_N"/>
</dbReference>
<dbReference type="InterPro" id="IPR032312">
    <property type="entry name" value="LacZ_4"/>
</dbReference>
<proteinExistence type="inferred from homology"/>
<dbReference type="EMBL" id="CAKOGP040001001">
    <property type="protein sequence ID" value="CAJ1941057.1"/>
    <property type="molecule type" value="Genomic_DNA"/>
</dbReference>
<feature type="compositionally biased region" description="Basic residues" evidence="7">
    <location>
        <begin position="89"/>
        <end position="104"/>
    </location>
</feature>
<sequence>MYWTIDKPWMDPRLPSLNRMEMHVPLRLFQDSAKARRAACLPQMVARNAPGSYTPNVILLDKHKWGFQLFKTVEEGLDAVHQDEATNKKVGKTGKKSKKGKGKKFKDSKWKPIDIPEHWMLQGFDDIPIYTNKKYPFPCKPPVVPKENPTGVYKLELDLPSDWILAGGKADQISILLHGFESICFVFWNGRMLGFGKDSRLPSEFVVPKELLCKHPKVHLVVARWSDGSYLEDQDHWWMAGLHRSVELVRRPSTAHILDYHVEASESKDLTVSIKLRQTDGLLLRVRLYNDKQLSSDGSEWEAADVAIWEMMKTEEKFSVVTFQDRINDVELWTAETPHLYTLVLEQVDSKSMKVIQTESCRVGFRSIRVSKGMLQVNSKPITVCGINRHEHDPDHGKVVSLDRMVQDIVVLKQNNFNAVRTAHYPNHSSFYRLCDYFGMYVCDEANVETDGMKPMGRLANDSGWENAFCSRVQRMVRRDCNHPCVIMWSLGNESGRGANLLKAQASIRELDNSRPICYEGGGVLIEGTGETELTDIVCRMYPDVEALDRLSSKSKDDRPIILCEYSHAMNNSNGNLHLYWEKFWDQQHPRLQGGFIWDMIDQGLRKSHKNGRDFFAYGGDFGDKINDKQFCINGMFSPERDPHPCVAEIKYLQQPAAITSEKVLRIRVDRNIVKSQNLVAKALKIKVTNRFSFIGLDHLSWKWSFFCESHPGEVVQGGTVLENGELRIDTTSIFSLLNSIDWHGCESGYLSVSGVLKSSNTWAEVGHVVVSEQLHILLVSQVIVREDQSPSPLTSTILRGAPIVSENDLTLSIESEDKDTKLVINKSSGDLMKMTINGDAFLCGEGVRSNFSRAATDNDKGGMELVLDFLAMPWIQNVLRVVDGSSFSYECHWREYGISQASNVSRKCTNTSIIYGKEETTIECDSVMFSEGGHKLMLLKLSYSLHKSGRIDIETRVTPRGWIRLIPSLARVGISLTLSPSFRNVSYFGRGPKENYPDRKAGAQLGLWETSPSKMGYDYIVPSENGNRSDCRWAVFRSRKSGVLIRPNNKKEDFCFSALLHSGKEFHHAKHTIDLEERQDGAHPIHVNLDHKQMGLGGDVSWFPAVYPQYLVECKKYSFGFSFLPVKTGESPEEVARRR</sequence>
<comment type="caution">
    <text evidence="9">The sequence shown here is derived from an EMBL/GenBank/DDBJ whole genome shotgun (WGS) entry which is preliminary data.</text>
</comment>
<evidence type="ECO:0000256" key="1">
    <source>
        <dbReference type="ARBA" id="ARBA00001412"/>
    </source>
</evidence>
<dbReference type="SUPFAM" id="SSF51445">
    <property type="entry name" value="(Trans)glycosidases"/>
    <property type="match status" value="1"/>
</dbReference>
<feature type="domain" description="Beta galactosidase small chain/" evidence="8">
    <location>
        <begin position="815"/>
        <end position="1125"/>
    </location>
</feature>
<dbReference type="InterPro" id="IPR011013">
    <property type="entry name" value="Gal_mutarotase_sf_dom"/>
</dbReference>
<reference evidence="9" key="1">
    <citation type="submission" date="2023-08" db="EMBL/GenBank/DDBJ databases">
        <authorList>
            <person name="Audoor S."/>
            <person name="Bilcke G."/>
        </authorList>
    </citation>
    <scope>NUCLEOTIDE SEQUENCE</scope>
</reference>
<dbReference type="Gene3D" id="2.60.40.10">
    <property type="entry name" value="Immunoglobulins"/>
    <property type="match status" value="2"/>
</dbReference>
<dbReference type="Pfam" id="PF16353">
    <property type="entry name" value="LacZ_4"/>
    <property type="match status" value="1"/>
</dbReference>
<dbReference type="GO" id="GO:0004565">
    <property type="term" value="F:beta-galactosidase activity"/>
    <property type="evidence" value="ECO:0007669"/>
    <property type="project" value="UniProtKB-EC"/>
</dbReference>
<evidence type="ECO:0000313" key="10">
    <source>
        <dbReference type="Proteomes" id="UP001295423"/>
    </source>
</evidence>
<evidence type="ECO:0000256" key="2">
    <source>
        <dbReference type="ARBA" id="ARBA00007401"/>
    </source>
</evidence>
<comment type="similarity">
    <text evidence="2">Belongs to the glycosyl hydrolase 2 family.</text>
</comment>
<dbReference type="InterPro" id="IPR036156">
    <property type="entry name" value="Beta-gal/glucu_dom_sf"/>
</dbReference>
<dbReference type="SUPFAM" id="SSF49785">
    <property type="entry name" value="Galactose-binding domain-like"/>
    <property type="match status" value="1"/>
</dbReference>
<dbReference type="GO" id="GO:0030246">
    <property type="term" value="F:carbohydrate binding"/>
    <property type="evidence" value="ECO:0007669"/>
    <property type="project" value="InterPro"/>
</dbReference>
<accession>A0AAD2FI71</accession>